<dbReference type="InParanoid" id="D8LZZ2"/>
<dbReference type="InterPro" id="IPR013538">
    <property type="entry name" value="ASHA1/2-like_C"/>
</dbReference>
<dbReference type="Proteomes" id="UP000008312">
    <property type="component" value="Unassembled WGS sequence"/>
</dbReference>
<dbReference type="EMBL" id="FN668642">
    <property type="protein sequence ID" value="CBK21381.2"/>
    <property type="molecule type" value="Genomic_DNA"/>
</dbReference>
<dbReference type="SUPFAM" id="SSF55961">
    <property type="entry name" value="Bet v1-like"/>
    <property type="match status" value="1"/>
</dbReference>
<dbReference type="RefSeq" id="XP_012895429.1">
    <property type="nucleotide sequence ID" value="XM_013039975.1"/>
</dbReference>
<accession>D8LZZ2</accession>
<dbReference type="InterPro" id="IPR023393">
    <property type="entry name" value="START-like_dom_sf"/>
</dbReference>
<evidence type="ECO:0000256" key="1">
    <source>
        <dbReference type="ARBA" id="ARBA00006817"/>
    </source>
</evidence>
<comment type="similarity">
    <text evidence="1">Belongs to the AHA1 family.</text>
</comment>
<keyword evidence="4" id="KW-1185">Reference proteome</keyword>
<reference evidence="3" key="1">
    <citation type="submission" date="2010-02" db="EMBL/GenBank/DDBJ databases">
        <title>Sequencing and annotation of the Blastocystis hominis genome.</title>
        <authorList>
            <person name="Wincker P."/>
        </authorList>
    </citation>
    <scope>NUCLEOTIDE SEQUENCE</scope>
    <source>
        <strain evidence="3">Singapore isolate B</strain>
    </source>
</reference>
<organism evidence="3">
    <name type="scientific">Blastocystis hominis</name>
    <dbReference type="NCBI Taxonomy" id="12968"/>
    <lineage>
        <taxon>Eukaryota</taxon>
        <taxon>Sar</taxon>
        <taxon>Stramenopiles</taxon>
        <taxon>Bigyra</taxon>
        <taxon>Opalozoa</taxon>
        <taxon>Opalinata</taxon>
        <taxon>Blastocystidae</taxon>
        <taxon>Blastocystis</taxon>
    </lineage>
</organism>
<dbReference type="Pfam" id="PF08327">
    <property type="entry name" value="AHSA1"/>
    <property type="match status" value="1"/>
</dbReference>
<name>D8LZZ2_BLAHO</name>
<protein>
    <recommendedName>
        <fullName evidence="2">Activator of Hsp90 ATPase homologue 1/2-like C-terminal domain-containing protein</fullName>
    </recommendedName>
</protein>
<feature type="domain" description="Activator of Hsp90 ATPase homologue 1/2-like C-terminal" evidence="2">
    <location>
        <begin position="22"/>
        <end position="139"/>
    </location>
</feature>
<evidence type="ECO:0000313" key="4">
    <source>
        <dbReference type="Proteomes" id="UP000008312"/>
    </source>
</evidence>
<dbReference type="GeneID" id="24918798"/>
<dbReference type="OrthoDB" id="567237at2759"/>
<proteinExistence type="inferred from homology"/>
<dbReference type="OMA" id="RNGWTEN"/>
<dbReference type="AlphaFoldDB" id="D8LZZ2"/>
<gene>
    <name evidence="3" type="ORF">GSBLH_T00001555001</name>
</gene>
<evidence type="ECO:0000313" key="3">
    <source>
        <dbReference type="EMBL" id="CBK21381.2"/>
    </source>
</evidence>
<evidence type="ECO:0000259" key="2">
    <source>
        <dbReference type="Pfam" id="PF08327"/>
    </source>
</evidence>
<dbReference type="Gene3D" id="3.30.530.20">
    <property type="match status" value="1"/>
</dbReference>
<sequence>MFSSPSKRVSCGDMEIRVRYLVPPRVIMEALTDARSAQYYTQSLCRIQPVVGGEYILFDGGVQGQFTSISENKIEMKWRRREWEDGVYSLVTLEFIQLDSALTEVHLVQKDIPKFDKYNNAGVIENVETGWMETIFRKISMFLGYTFQTEAEFE</sequence>